<dbReference type="InterPro" id="IPR048328">
    <property type="entry name" value="Dyp_perox_C"/>
</dbReference>
<dbReference type="InterPro" id="IPR048327">
    <property type="entry name" value="Dyp_perox_N"/>
</dbReference>
<feature type="region of interest" description="Disordered" evidence="9">
    <location>
        <begin position="1"/>
        <end position="65"/>
    </location>
</feature>
<dbReference type="NCBIfam" id="TIGR01413">
    <property type="entry name" value="Dyp_perox_fam"/>
    <property type="match status" value="1"/>
</dbReference>
<evidence type="ECO:0000313" key="13">
    <source>
        <dbReference type="Proteomes" id="UP000196230"/>
    </source>
</evidence>
<keyword evidence="4" id="KW-0479">Metal-binding</keyword>
<sequence>MTTDPLPEDHTGPAHRSGAGRPADPAATAGSAGAARPAQDARPDQDSRAAQRSASRSGGPSASRRGLLLGAGVLGGGLLGTAVGYAAGHSATAAPSAGTGGAGAGQGAGPSSGSGAMSASGEIGTSGWAEPGGEASRVAVSSPIGTDAVPFHGDRQAGVDTPSQTHAVFLAFDLDEDLDRDGVRRMLRILSQDAARLTQGRATLADTEPELAAAPARLTVTFGFGRGLVDRIDPDAVPEWLGPLPRFEQIDGELSEEYSDGDLLLQICGDDQMSVAHARRMLTKGTRAFATPRWTQIGFREARGSHPTGTTMRNLFGQVDGTANPQTGSPAIERLVWGVDDGLGADLQPWIEHGTTMVIRRIRMELDTWDELDRPAKEDVIGRRLGTGAPLTGEQENDPIDFEATGPAGFPVISDTAHVRRARIGDGPEHGMLRRGYNYDGADGESGLIFVAFQTDLERQFVPVQQSLAESDHLNMWTTPVGSAVFAVPPGCAEGGFVGDVLFS</sequence>
<dbReference type="GO" id="GO:0046872">
    <property type="term" value="F:metal ion binding"/>
    <property type="evidence" value="ECO:0007669"/>
    <property type="project" value="UniProtKB-KW"/>
</dbReference>
<dbReference type="Proteomes" id="UP000196230">
    <property type="component" value="Unassembled WGS sequence"/>
</dbReference>
<protein>
    <submittedName>
        <fullName evidence="12">Putative Dyp-type peroxidase, associated with bacterial analog of Cox17 protein</fullName>
    </submittedName>
</protein>
<evidence type="ECO:0000256" key="5">
    <source>
        <dbReference type="ARBA" id="ARBA00022729"/>
    </source>
</evidence>
<dbReference type="PANTHER" id="PTHR30521:SF4">
    <property type="entry name" value="DEFERROCHELATASE"/>
    <property type="match status" value="1"/>
</dbReference>
<organism evidence="12 13">
    <name type="scientific">Micrococcus lylae</name>
    <dbReference type="NCBI Taxonomy" id="1273"/>
    <lineage>
        <taxon>Bacteria</taxon>
        <taxon>Bacillati</taxon>
        <taxon>Actinomycetota</taxon>
        <taxon>Actinomycetes</taxon>
        <taxon>Micrococcales</taxon>
        <taxon>Micrococcaceae</taxon>
        <taxon>Micrococcus</taxon>
    </lineage>
</organism>
<feature type="region of interest" description="Disordered" evidence="9">
    <location>
        <begin position="93"/>
        <end position="139"/>
    </location>
</feature>
<comment type="similarity">
    <text evidence="8">Belongs to the DyP-type peroxidase family.</text>
</comment>
<reference evidence="12 13" key="1">
    <citation type="submission" date="2017-02" db="EMBL/GenBank/DDBJ databases">
        <authorList>
            <person name="Peterson S.W."/>
        </authorList>
    </citation>
    <scope>NUCLEOTIDE SEQUENCE [LARGE SCALE GENOMIC DNA]</scope>
    <source>
        <strain evidence="12 13">2B3F</strain>
    </source>
</reference>
<feature type="compositionally biased region" description="Low complexity" evidence="9">
    <location>
        <begin position="50"/>
        <end position="65"/>
    </location>
</feature>
<comment type="cofactor">
    <cofactor evidence="1">
        <name>heme b</name>
        <dbReference type="ChEBI" id="CHEBI:60344"/>
    </cofactor>
</comment>
<keyword evidence="7" id="KW-0408">Iron</keyword>
<dbReference type="Pfam" id="PF04261">
    <property type="entry name" value="Dyp_perox_N"/>
    <property type="match status" value="1"/>
</dbReference>
<dbReference type="InterPro" id="IPR006314">
    <property type="entry name" value="Dyp_peroxidase"/>
</dbReference>
<dbReference type="GO" id="GO:0004601">
    <property type="term" value="F:peroxidase activity"/>
    <property type="evidence" value="ECO:0007669"/>
    <property type="project" value="UniProtKB-KW"/>
</dbReference>
<feature type="compositionally biased region" description="Basic and acidic residues" evidence="9">
    <location>
        <begin position="39"/>
        <end position="49"/>
    </location>
</feature>
<name>A0A1R4JZ83_9MICC</name>
<evidence type="ECO:0000256" key="4">
    <source>
        <dbReference type="ARBA" id="ARBA00022723"/>
    </source>
</evidence>
<dbReference type="PANTHER" id="PTHR30521">
    <property type="entry name" value="DEFERROCHELATASE/PEROXIDASE"/>
    <property type="match status" value="1"/>
</dbReference>
<feature type="compositionally biased region" description="Gly residues" evidence="9">
    <location>
        <begin position="98"/>
        <end position="112"/>
    </location>
</feature>
<evidence type="ECO:0000256" key="1">
    <source>
        <dbReference type="ARBA" id="ARBA00001970"/>
    </source>
</evidence>
<evidence type="ECO:0000256" key="2">
    <source>
        <dbReference type="ARBA" id="ARBA00022559"/>
    </source>
</evidence>
<dbReference type="AlphaFoldDB" id="A0A1R4JZ83"/>
<proteinExistence type="inferred from homology"/>
<evidence type="ECO:0000256" key="8">
    <source>
        <dbReference type="ARBA" id="ARBA00025737"/>
    </source>
</evidence>
<accession>A0A1R4JZ83</accession>
<feature type="domain" description="Dyp-type peroxidase C-terminal" evidence="11">
    <location>
        <begin position="312"/>
        <end position="492"/>
    </location>
</feature>
<keyword evidence="6" id="KW-0560">Oxidoreductase</keyword>
<evidence type="ECO:0000256" key="6">
    <source>
        <dbReference type="ARBA" id="ARBA00023002"/>
    </source>
</evidence>
<dbReference type="GO" id="GO:0005829">
    <property type="term" value="C:cytosol"/>
    <property type="evidence" value="ECO:0007669"/>
    <property type="project" value="TreeGrafter"/>
</dbReference>
<gene>
    <name evidence="12" type="ORF">FM125_11490</name>
</gene>
<dbReference type="InterPro" id="IPR011008">
    <property type="entry name" value="Dimeric_a/b-barrel"/>
</dbReference>
<evidence type="ECO:0000256" key="7">
    <source>
        <dbReference type="ARBA" id="ARBA00023004"/>
    </source>
</evidence>
<dbReference type="InterPro" id="IPR006311">
    <property type="entry name" value="TAT_signal"/>
</dbReference>
<dbReference type="Pfam" id="PF20628">
    <property type="entry name" value="Dyp_perox_C"/>
    <property type="match status" value="1"/>
</dbReference>
<keyword evidence="2 12" id="KW-0575">Peroxidase</keyword>
<evidence type="ECO:0000259" key="10">
    <source>
        <dbReference type="Pfam" id="PF04261"/>
    </source>
</evidence>
<keyword evidence="5" id="KW-0732">Signal</keyword>
<evidence type="ECO:0000259" key="11">
    <source>
        <dbReference type="Pfam" id="PF20628"/>
    </source>
</evidence>
<dbReference type="SUPFAM" id="SSF54909">
    <property type="entry name" value="Dimeric alpha+beta barrel"/>
    <property type="match status" value="1"/>
</dbReference>
<dbReference type="EMBL" id="FUKP01000073">
    <property type="protein sequence ID" value="SJN37278.1"/>
    <property type="molecule type" value="Genomic_DNA"/>
</dbReference>
<keyword evidence="3" id="KW-0349">Heme</keyword>
<evidence type="ECO:0000256" key="3">
    <source>
        <dbReference type="ARBA" id="ARBA00022617"/>
    </source>
</evidence>
<dbReference type="PROSITE" id="PS51404">
    <property type="entry name" value="DYP_PEROXIDASE"/>
    <property type="match status" value="1"/>
</dbReference>
<evidence type="ECO:0000256" key="9">
    <source>
        <dbReference type="SAM" id="MobiDB-lite"/>
    </source>
</evidence>
<feature type="compositionally biased region" description="Low complexity" evidence="9">
    <location>
        <begin position="22"/>
        <end position="38"/>
    </location>
</feature>
<dbReference type="PROSITE" id="PS51318">
    <property type="entry name" value="TAT"/>
    <property type="match status" value="1"/>
</dbReference>
<dbReference type="RefSeq" id="WP_087134716.1">
    <property type="nucleotide sequence ID" value="NZ_FUKP01000073.1"/>
</dbReference>
<feature type="domain" description="Dyp-type peroxidase N-terminal" evidence="10">
    <location>
        <begin position="156"/>
        <end position="300"/>
    </location>
</feature>
<dbReference type="GO" id="GO:0020037">
    <property type="term" value="F:heme binding"/>
    <property type="evidence" value="ECO:0007669"/>
    <property type="project" value="InterPro"/>
</dbReference>
<evidence type="ECO:0000313" key="12">
    <source>
        <dbReference type="EMBL" id="SJN37278.1"/>
    </source>
</evidence>